<proteinExistence type="predicted"/>
<dbReference type="RefSeq" id="WP_185656200.1">
    <property type="nucleotide sequence ID" value="NZ_JACLAG010000005.1"/>
</dbReference>
<dbReference type="Proteomes" id="UP000548504">
    <property type="component" value="Unassembled WGS sequence"/>
</dbReference>
<evidence type="ECO:0000313" key="2">
    <source>
        <dbReference type="Proteomes" id="UP000548504"/>
    </source>
</evidence>
<evidence type="ECO:0000313" key="1">
    <source>
        <dbReference type="EMBL" id="MBC2621801.1"/>
    </source>
</evidence>
<accession>A0A7X1BRJ2</accession>
<name>A0A7X1BRJ2_9ENTR</name>
<protein>
    <submittedName>
        <fullName evidence="1">Uncharacterized protein</fullName>
    </submittedName>
</protein>
<sequence>MESFTPGMLGSVTEFLTCGTDSGSETQRVNPLFHGFIFSLHIKELVKMYCMSVKHYGEHVIPDGGRFSALAFSYIRFAVQIFSNKNTGGQVWAGPVENCRRVSVRPGEPAWMLAQGALCKDATSRPAR</sequence>
<reference evidence="1 2" key="1">
    <citation type="submission" date="2020-08" db="EMBL/GenBank/DDBJ databases">
        <title>Emergence and comparative genomics analysis of Citrobacter in Fennec fox imported from North Africa to China.</title>
        <authorList>
            <person name="Zheng B."/>
        </authorList>
    </citation>
    <scope>NUCLEOTIDE SEQUENCE [LARGE SCALE GENOMIC DNA]</scope>
    <source>
        <strain evidence="1 2">FF141</strain>
    </source>
</reference>
<comment type="caution">
    <text evidence="1">The sequence shown here is derived from an EMBL/GenBank/DDBJ whole genome shotgun (WGS) entry which is preliminary data.</text>
</comment>
<organism evidence="1 2">
    <name type="scientific">Citrobacter cronae</name>
    <dbReference type="NCBI Taxonomy" id="1748967"/>
    <lineage>
        <taxon>Bacteria</taxon>
        <taxon>Pseudomonadati</taxon>
        <taxon>Pseudomonadota</taxon>
        <taxon>Gammaproteobacteria</taxon>
        <taxon>Enterobacterales</taxon>
        <taxon>Enterobacteriaceae</taxon>
        <taxon>Citrobacter</taxon>
        <taxon>Citrobacter freundii complex</taxon>
    </lineage>
</organism>
<dbReference type="EMBL" id="JACLAG010000005">
    <property type="protein sequence ID" value="MBC2621801.1"/>
    <property type="molecule type" value="Genomic_DNA"/>
</dbReference>
<dbReference type="AlphaFoldDB" id="A0A7X1BRJ2"/>
<gene>
    <name evidence="1" type="ORF">H7I73_19365</name>
</gene>